<dbReference type="Proteomes" id="UP000195331">
    <property type="component" value="Chromosome"/>
</dbReference>
<evidence type="ECO:0008006" key="3">
    <source>
        <dbReference type="Google" id="ProtNLM"/>
    </source>
</evidence>
<protein>
    <recommendedName>
        <fullName evidence="3">DNA-binding protein</fullName>
    </recommendedName>
</protein>
<reference evidence="1 2" key="1">
    <citation type="submission" date="2017-04" db="EMBL/GenBank/DDBJ databases">
        <title>Whole Genome Sequence of 1,4-Dioxane Degrading Bacterium Mycobacterium dioxanotrophicus PH-06.</title>
        <authorList>
            <person name="He Y."/>
        </authorList>
    </citation>
    <scope>NUCLEOTIDE SEQUENCE [LARGE SCALE GENOMIC DNA]</scope>
    <source>
        <strain evidence="1 2">PH-06</strain>
    </source>
</reference>
<dbReference type="KEGG" id="mdx:BTO20_29140"/>
<organism evidence="1 2">
    <name type="scientific">Mycobacterium dioxanotrophicus</name>
    <dbReference type="NCBI Taxonomy" id="482462"/>
    <lineage>
        <taxon>Bacteria</taxon>
        <taxon>Bacillati</taxon>
        <taxon>Actinomycetota</taxon>
        <taxon>Actinomycetes</taxon>
        <taxon>Mycobacteriales</taxon>
        <taxon>Mycobacteriaceae</taxon>
        <taxon>Mycobacterium</taxon>
    </lineage>
</organism>
<dbReference type="OrthoDB" id="7950977at2"/>
<name>A0A1Y0CA03_9MYCO</name>
<accession>A0A1Y0CA03</accession>
<gene>
    <name evidence="1" type="ORF">BTO20_29140</name>
</gene>
<dbReference type="RefSeq" id="WP_087079404.1">
    <property type="nucleotide sequence ID" value="NZ_CP020809.1"/>
</dbReference>
<keyword evidence="2" id="KW-1185">Reference proteome</keyword>
<dbReference type="EMBL" id="CP020809">
    <property type="protein sequence ID" value="ART72073.1"/>
    <property type="molecule type" value="Genomic_DNA"/>
</dbReference>
<sequence>MTAPADRGPAFDGIRIGRPATGALIDAGYRGLADLPGDLDGLLALHGVGPRAVRLLREALENR</sequence>
<proteinExistence type="predicted"/>
<evidence type="ECO:0000313" key="2">
    <source>
        <dbReference type="Proteomes" id="UP000195331"/>
    </source>
</evidence>
<dbReference type="AlphaFoldDB" id="A0A1Y0CA03"/>
<evidence type="ECO:0000313" key="1">
    <source>
        <dbReference type="EMBL" id="ART72073.1"/>
    </source>
</evidence>